<dbReference type="OrthoDB" id="10264154at2759"/>
<dbReference type="Pfam" id="PF01597">
    <property type="entry name" value="GCV_H"/>
    <property type="match status" value="1"/>
</dbReference>
<dbReference type="InterPro" id="IPR011053">
    <property type="entry name" value="Single_hybrid_motif"/>
</dbReference>
<dbReference type="GO" id="GO:0005739">
    <property type="term" value="C:mitochondrion"/>
    <property type="evidence" value="ECO:0007669"/>
    <property type="project" value="UniProtKB-SubCell"/>
</dbReference>
<dbReference type="EMBL" id="JADNRY010000054">
    <property type="protein sequence ID" value="KAF9069110.1"/>
    <property type="molecule type" value="Genomic_DNA"/>
</dbReference>
<dbReference type="CDD" id="cd06848">
    <property type="entry name" value="GCS_H"/>
    <property type="match status" value="1"/>
</dbReference>
<organism evidence="7 8">
    <name type="scientific">Rhodocollybia butyracea</name>
    <dbReference type="NCBI Taxonomy" id="206335"/>
    <lineage>
        <taxon>Eukaryota</taxon>
        <taxon>Fungi</taxon>
        <taxon>Dikarya</taxon>
        <taxon>Basidiomycota</taxon>
        <taxon>Agaricomycotina</taxon>
        <taxon>Agaricomycetes</taxon>
        <taxon>Agaricomycetidae</taxon>
        <taxon>Agaricales</taxon>
        <taxon>Marasmiineae</taxon>
        <taxon>Omphalotaceae</taxon>
        <taxon>Rhodocollybia</taxon>
    </lineage>
</organism>
<dbReference type="InterPro" id="IPR017453">
    <property type="entry name" value="GCV_H_sub"/>
</dbReference>
<dbReference type="InterPro" id="IPR033753">
    <property type="entry name" value="GCV_H/Fam206"/>
</dbReference>
<feature type="modified residue" description="N6-lipoyllysine" evidence="4">
    <location>
        <position position="94"/>
    </location>
</feature>
<dbReference type="Gene3D" id="2.40.50.100">
    <property type="match status" value="1"/>
</dbReference>
<comment type="caution">
    <text evidence="7">The sequence shown here is derived from an EMBL/GenBank/DDBJ whole genome shotgun (WGS) entry which is preliminary data.</text>
</comment>
<keyword evidence="3 5" id="KW-0809">Transit peptide</keyword>
<dbReference type="HAMAP" id="MF_00272">
    <property type="entry name" value="GcvH"/>
    <property type="match status" value="1"/>
</dbReference>
<dbReference type="InterPro" id="IPR000089">
    <property type="entry name" value="Biotin_lipoyl"/>
</dbReference>
<dbReference type="PROSITE" id="PS00189">
    <property type="entry name" value="LIPOYL"/>
    <property type="match status" value="1"/>
</dbReference>
<dbReference type="PANTHER" id="PTHR11715:SF3">
    <property type="entry name" value="GLYCINE CLEAVAGE SYSTEM H PROTEIN-RELATED"/>
    <property type="match status" value="1"/>
</dbReference>
<keyword evidence="5" id="KW-0496">Mitochondrion</keyword>
<dbReference type="NCBIfam" id="TIGR00527">
    <property type="entry name" value="gcvH"/>
    <property type="match status" value="1"/>
</dbReference>
<comment type="function">
    <text evidence="5">The H protein shuttles the methylamine group of glycine from the P protein to the T protein.</text>
</comment>
<dbReference type="AlphaFoldDB" id="A0A9P5PW66"/>
<accession>A0A9P5PW66</accession>
<dbReference type="InterPro" id="IPR002930">
    <property type="entry name" value="GCV_H"/>
</dbReference>
<dbReference type="Proteomes" id="UP000772434">
    <property type="component" value="Unassembled WGS sequence"/>
</dbReference>
<dbReference type="NCBIfam" id="NF002270">
    <property type="entry name" value="PRK01202.1"/>
    <property type="match status" value="1"/>
</dbReference>
<evidence type="ECO:0000256" key="2">
    <source>
        <dbReference type="ARBA" id="ARBA00022823"/>
    </source>
</evidence>
<evidence type="ECO:0000256" key="4">
    <source>
        <dbReference type="PIRSR" id="PIRSR617453-50"/>
    </source>
</evidence>
<evidence type="ECO:0000259" key="6">
    <source>
        <dbReference type="PROSITE" id="PS50968"/>
    </source>
</evidence>
<proteinExistence type="inferred from homology"/>
<evidence type="ECO:0000313" key="7">
    <source>
        <dbReference type="EMBL" id="KAF9069110.1"/>
    </source>
</evidence>
<dbReference type="GO" id="GO:0005960">
    <property type="term" value="C:glycine cleavage complex"/>
    <property type="evidence" value="ECO:0007669"/>
    <property type="project" value="UniProtKB-UniRule"/>
</dbReference>
<dbReference type="SUPFAM" id="SSF51230">
    <property type="entry name" value="Single hybrid motif"/>
    <property type="match status" value="1"/>
</dbReference>
<dbReference type="PANTHER" id="PTHR11715">
    <property type="entry name" value="GLYCINE CLEAVAGE SYSTEM H PROTEIN"/>
    <property type="match status" value="1"/>
</dbReference>
<comment type="cofactor">
    <cofactor evidence="5">
        <name>(R)-lipoate</name>
        <dbReference type="ChEBI" id="CHEBI:83088"/>
    </cofactor>
    <text evidence="5">Binds 1 lipoyl cofactor covalently.</text>
</comment>
<reference evidence="7" key="1">
    <citation type="submission" date="2020-11" db="EMBL/GenBank/DDBJ databases">
        <authorList>
            <consortium name="DOE Joint Genome Institute"/>
            <person name="Ahrendt S."/>
            <person name="Riley R."/>
            <person name="Andreopoulos W."/>
            <person name="Labutti K."/>
            <person name="Pangilinan J."/>
            <person name="Ruiz-Duenas F.J."/>
            <person name="Barrasa J.M."/>
            <person name="Sanchez-Garcia M."/>
            <person name="Camarero S."/>
            <person name="Miyauchi S."/>
            <person name="Serrano A."/>
            <person name="Linde D."/>
            <person name="Babiker R."/>
            <person name="Drula E."/>
            <person name="Ayuso-Fernandez I."/>
            <person name="Pacheco R."/>
            <person name="Padilla G."/>
            <person name="Ferreira P."/>
            <person name="Barriuso J."/>
            <person name="Kellner H."/>
            <person name="Castanera R."/>
            <person name="Alfaro M."/>
            <person name="Ramirez L."/>
            <person name="Pisabarro A.G."/>
            <person name="Kuo A."/>
            <person name="Tritt A."/>
            <person name="Lipzen A."/>
            <person name="He G."/>
            <person name="Yan M."/>
            <person name="Ng V."/>
            <person name="Cullen D."/>
            <person name="Martin F."/>
            <person name="Rosso M.-N."/>
            <person name="Henrissat B."/>
            <person name="Hibbett D."/>
            <person name="Martinez A.T."/>
            <person name="Grigoriev I.V."/>
        </authorList>
    </citation>
    <scope>NUCLEOTIDE SEQUENCE</scope>
    <source>
        <strain evidence="7">AH 40177</strain>
    </source>
</reference>
<feature type="domain" description="Lipoyl-binding" evidence="6">
    <location>
        <begin position="53"/>
        <end position="135"/>
    </location>
</feature>
<comment type="subcellular location">
    <subcellularLocation>
        <location evidence="5">Mitochondrion</location>
    </subcellularLocation>
</comment>
<protein>
    <recommendedName>
        <fullName evidence="5">Glycine cleavage system H protein</fullName>
    </recommendedName>
</protein>
<name>A0A9P5PW66_9AGAR</name>
<keyword evidence="2 4" id="KW-0450">Lipoyl</keyword>
<gene>
    <name evidence="7" type="ORF">BDP27DRAFT_1326028</name>
</gene>
<evidence type="ECO:0000313" key="8">
    <source>
        <dbReference type="Proteomes" id="UP000772434"/>
    </source>
</evidence>
<dbReference type="InterPro" id="IPR003016">
    <property type="entry name" value="2-oxoA_DH_lipoyl-BS"/>
</dbReference>
<keyword evidence="8" id="KW-1185">Reference proteome</keyword>
<comment type="similarity">
    <text evidence="1 5">Belongs to the GcvH family.</text>
</comment>
<evidence type="ECO:0000256" key="1">
    <source>
        <dbReference type="ARBA" id="ARBA00009249"/>
    </source>
</evidence>
<dbReference type="PROSITE" id="PS50968">
    <property type="entry name" value="BIOTINYL_LIPOYL"/>
    <property type="match status" value="1"/>
</dbReference>
<sequence>MQSVLRRTLTSSSPLLRRQVPRAVSRPFGVRTLITKKYTADHECVVFDDSTSIGTISITNYAQSSLGDIVFVEIPEKGTKVSMKEHMGAVESVKAASDIYAPVSGTVVETNGELVTQPGLINRSAEDKGWICKIELSDPTELQKLMDEKDYLATLEEEA</sequence>
<comment type="subunit">
    <text evidence="5">The glycine cleavage system is composed of four proteins: P, T, L and H.</text>
</comment>
<evidence type="ECO:0000256" key="5">
    <source>
        <dbReference type="RuleBase" id="RU364055"/>
    </source>
</evidence>
<evidence type="ECO:0000256" key="3">
    <source>
        <dbReference type="ARBA" id="ARBA00022946"/>
    </source>
</evidence>
<dbReference type="GO" id="GO:0009249">
    <property type="term" value="P:protein lipoylation"/>
    <property type="evidence" value="ECO:0007669"/>
    <property type="project" value="TreeGrafter"/>
</dbReference>
<dbReference type="GO" id="GO:0019464">
    <property type="term" value="P:glycine decarboxylation via glycine cleavage system"/>
    <property type="evidence" value="ECO:0007669"/>
    <property type="project" value="UniProtKB-UniRule"/>
</dbReference>